<reference evidence="2" key="1">
    <citation type="submission" date="2020-02" db="EMBL/GenBank/DDBJ databases">
        <authorList>
            <person name="Meier V. D."/>
        </authorList>
    </citation>
    <scope>NUCLEOTIDE SEQUENCE</scope>
    <source>
        <strain evidence="2">AVDCRST_MAG38</strain>
    </source>
</reference>
<accession>A0A6J4RQF7</accession>
<name>A0A6J4RQF7_9ACTN</name>
<proteinExistence type="predicted"/>
<feature type="domain" description="CHRD" evidence="1">
    <location>
        <begin position="34"/>
        <end position="63"/>
    </location>
</feature>
<protein>
    <recommendedName>
        <fullName evidence="1">CHRD domain-containing protein</fullName>
    </recommendedName>
</protein>
<dbReference type="Pfam" id="PF07452">
    <property type="entry name" value="CHRD"/>
    <property type="match status" value="1"/>
</dbReference>
<evidence type="ECO:0000259" key="1">
    <source>
        <dbReference type="Pfam" id="PF07452"/>
    </source>
</evidence>
<organism evidence="2">
    <name type="scientific">uncultured Solirubrobacteraceae bacterium</name>
    <dbReference type="NCBI Taxonomy" id="1162706"/>
    <lineage>
        <taxon>Bacteria</taxon>
        <taxon>Bacillati</taxon>
        <taxon>Actinomycetota</taxon>
        <taxon>Thermoleophilia</taxon>
        <taxon>Solirubrobacterales</taxon>
        <taxon>Solirubrobacteraceae</taxon>
        <taxon>environmental samples</taxon>
    </lineage>
</organism>
<dbReference type="InterPro" id="IPR010895">
    <property type="entry name" value="CHRD"/>
</dbReference>
<dbReference type="AlphaFoldDB" id="A0A6J4RQF7"/>
<gene>
    <name evidence="2" type="ORF">AVDCRST_MAG38-1493</name>
</gene>
<sequence length="67" mass="7072">MQACPADSVTLRGTIRAEDVVGPAGQGIAAGEIGELRRAMNAGVTYVNVHSATFPTGEIRGQVYKRR</sequence>
<evidence type="ECO:0000313" key="2">
    <source>
        <dbReference type="EMBL" id="CAA9473597.1"/>
    </source>
</evidence>
<dbReference type="EMBL" id="CADCVJ010000113">
    <property type="protein sequence ID" value="CAA9473597.1"/>
    <property type="molecule type" value="Genomic_DNA"/>
</dbReference>